<organism evidence="3 4">
    <name type="scientific">Nepenthes gracilis</name>
    <name type="common">Slender pitcher plant</name>
    <dbReference type="NCBI Taxonomy" id="150966"/>
    <lineage>
        <taxon>Eukaryota</taxon>
        <taxon>Viridiplantae</taxon>
        <taxon>Streptophyta</taxon>
        <taxon>Embryophyta</taxon>
        <taxon>Tracheophyta</taxon>
        <taxon>Spermatophyta</taxon>
        <taxon>Magnoliopsida</taxon>
        <taxon>eudicotyledons</taxon>
        <taxon>Gunneridae</taxon>
        <taxon>Pentapetalae</taxon>
        <taxon>Caryophyllales</taxon>
        <taxon>Nepenthaceae</taxon>
        <taxon>Nepenthes</taxon>
    </lineage>
</organism>
<name>A0AAD3ST59_NEPGR</name>
<evidence type="ECO:0000313" key="4">
    <source>
        <dbReference type="Proteomes" id="UP001279734"/>
    </source>
</evidence>
<dbReference type="PANTHER" id="PTHR35990">
    <property type="entry name" value="GAG1AT PROTEIN"/>
    <property type="match status" value="1"/>
</dbReference>
<proteinExistence type="predicted"/>
<sequence>MVSEAKSNGSSSSAAGGLRAKIDHILYSGDKKYVFSGLAIISILFGVPWYLMTRGTKQQSHEDYMERARTERLSSSSSAKS</sequence>
<accession>A0AAD3ST59</accession>
<gene>
    <name evidence="3" type="ORF">Nepgr_017923</name>
</gene>
<evidence type="ECO:0000313" key="3">
    <source>
        <dbReference type="EMBL" id="GMH16082.1"/>
    </source>
</evidence>
<feature type="transmembrane region" description="Helical" evidence="2">
    <location>
        <begin position="33"/>
        <end position="51"/>
    </location>
</feature>
<dbReference type="Proteomes" id="UP001279734">
    <property type="component" value="Unassembled WGS sequence"/>
</dbReference>
<comment type="caution">
    <text evidence="3">The sequence shown here is derived from an EMBL/GenBank/DDBJ whole genome shotgun (WGS) entry which is preliminary data.</text>
</comment>
<evidence type="ECO:0000256" key="1">
    <source>
        <dbReference type="SAM" id="MobiDB-lite"/>
    </source>
</evidence>
<dbReference type="EMBL" id="BSYO01000016">
    <property type="protein sequence ID" value="GMH16082.1"/>
    <property type="molecule type" value="Genomic_DNA"/>
</dbReference>
<protein>
    <submittedName>
        <fullName evidence="3">Uncharacterized protein</fullName>
    </submittedName>
</protein>
<reference evidence="3" key="1">
    <citation type="submission" date="2023-05" db="EMBL/GenBank/DDBJ databases">
        <title>Nepenthes gracilis genome sequencing.</title>
        <authorList>
            <person name="Fukushima K."/>
        </authorList>
    </citation>
    <scope>NUCLEOTIDE SEQUENCE</scope>
    <source>
        <strain evidence="3">SING2019-196</strain>
    </source>
</reference>
<feature type="region of interest" description="Disordered" evidence="1">
    <location>
        <begin position="62"/>
        <end position="81"/>
    </location>
</feature>
<keyword evidence="2" id="KW-0472">Membrane</keyword>
<keyword evidence="4" id="KW-1185">Reference proteome</keyword>
<keyword evidence="2" id="KW-1133">Transmembrane helix</keyword>
<evidence type="ECO:0000256" key="2">
    <source>
        <dbReference type="SAM" id="Phobius"/>
    </source>
</evidence>
<feature type="compositionally biased region" description="Basic and acidic residues" evidence="1">
    <location>
        <begin position="62"/>
        <end position="72"/>
    </location>
</feature>
<dbReference type="AlphaFoldDB" id="A0AAD3ST59"/>
<dbReference type="PANTHER" id="PTHR35990:SF1">
    <property type="entry name" value="GAG1AT PROTEIN"/>
    <property type="match status" value="1"/>
</dbReference>
<keyword evidence="2" id="KW-0812">Transmembrane</keyword>